<comment type="caution">
    <text evidence="2">The sequence shown here is derived from an EMBL/GenBank/DDBJ whole genome shotgun (WGS) entry which is preliminary data.</text>
</comment>
<feature type="transmembrane region" description="Helical" evidence="1">
    <location>
        <begin position="51"/>
        <end position="71"/>
    </location>
</feature>
<accession>A0A6L5QIJ3</accession>
<sequence>MNLVADNLSRKLAFAGTVAAAFWVAGLYFAFHPTSLFGLQYVITAGVLEWASTIFALGAGAWCMLLLYQAFRCRGVAWWAYVIGLVTTGGTVLVALIASYALFNSYF</sequence>
<dbReference type="Proteomes" id="UP000481037">
    <property type="component" value="Unassembled WGS sequence"/>
</dbReference>
<keyword evidence="1" id="KW-1133">Transmembrane helix</keyword>
<keyword evidence="3" id="KW-1185">Reference proteome</keyword>
<evidence type="ECO:0000313" key="3">
    <source>
        <dbReference type="Proteomes" id="UP000481037"/>
    </source>
</evidence>
<dbReference type="EMBL" id="WKJM01000009">
    <property type="protein sequence ID" value="MRX08791.1"/>
    <property type="molecule type" value="Genomic_DNA"/>
</dbReference>
<feature type="transmembrane region" description="Helical" evidence="1">
    <location>
        <begin position="12"/>
        <end position="31"/>
    </location>
</feature>
<reference evidence="2 3" key="1">
    <citation type="submission" date="2019-11" db="EMBL/GenBank/DDBJ databases">
        <title>Novel species isolated from a subtropical stream in China.</title>
        <authorList>
            <person name="Lu H."/>
        </authorList>
    </citation>
    <scope>NUCLEOTIDE SEQUENCE [LARGE SCALE GENOMIC DNA]</scope>
    <source>
        <strain evidence="2 3">FT25W</strain>
    </source>
</reference>
<proteinExistence type="predicted"/>
<keyword evidence="1" id="KW-0472">Membrane</keyword>
<name>A0A6L5QIJ3_9BURK</name>
<protein>
    <submittedName>
        <fullName evidence="2">Uncharacterized protein</fullName>
    </submittedName>
</protein>
<feature type="transmembrane region" description="Helical" evidence="1">
    <location>
        <begin position="78"/>
        <end position="103"/>
    </location>
</feature>
<organism evidence="2 3">
    <name type="scientific">Duganella alba</name>
    <dbReference type="NCBI Taxonomy" id="2666081"/>
    <lineage>
        <taxon>Bacteria</taxon>
        <taxon>Pseudomonadati</taxon>
        <taxon>Pseudomonadota</taxon>
        <taxon>Betaproteobacteria</taxon>
        <taxon>Burkholderiales</taxon>
        <taxon>Oxalobacteraceae</taxon>
        <taxon>Telluria group</taxon>
        <taxon>Duganella</taxon>
    </lineage>
</organism>
<gene>
    <name evidence="2" type="ORF">GJ697_13180</name>
</gene>
<dbReference type="AlphaFoldDB" id="A0A6L5QIJ3"/>
<keyword evidence="1" id="KW-0812">Transmembrane</keyword>
<evidence type="ECO:0000313" key="2">
    <source>
        <dbReference type="EMBL" id="MRX08791.1"/>
    </source>
</evidence>
<dbReference type="RefSeq" id="WP_154368183.1">
    <property type="nucleotide sequence ID" value="NZ_WKJM01000009.1"/>
</dbReference>
<evidence type="ECO:0000256" key="1">
    <source>
        <dbReference type="SAM" id="Phobius"/>
    </source>
</evidence>